<name>A0A9D4T7U8_RHISA</name>
<dbReference type="AlphaFoldDB" id="A0A9D4T7U8"/>
<proteinExistence type="predicted"/>
<dbReference type="Proteomes" id="UP000821837">
    <property type="component" value="Chromosome 10"/>
</dbReference>
<dbReference type="EMBL" id="JABSTV010001246">
    <property type="protein sequence ID" value="KAH7976435.1"/>
    <property type="molecule type" value="Genomic_DNA"/>
</dbReference>
<evidence type="ECO:0000313" key="2">
    <source>
        <dbReference type="EMBL" id="KAH7976435.1"/>
    </source>
</evidence>
<comment type="caution">
    <text evidence="2">The sequence shown here is derived from an EMBL/GenBank/DDBJ whole genome shotgun (WGS) entry which is preliminary data.</text>
</comment>
<evidence type="ECO:0000256" key="1">
    <source>
        <dbReference type="SAM" id="MobiDB-lite"/>
    </source>
</evidence>
<accession>A0A9D4T7U8</accession>
<gene>
    <name evidence="2" type="ORF">HPB52_014247</name>
</gene>
<reference evidence="2" key="1">
    <citation type="journal article" date="2020" name="Cell">
        <title>Large-Scale Comparative Analyses of Tick Genomes Elucidate Their Genetic Diversity and Vector Capacities.</title>
        <authorList>
            <consortium name="Tick Genome and Microbiome Consortium (TIGMIC)"/>
            <person name="Jia N."/>
            <person name="Wang J."/>
            <person name="Shi W."/>
            <person name="Du L."/>
            <person name="Sun Y."/>
            <person name="Zhan W."/>
            <person name="Jiang J.F."/>
            <person name="Wang Q."/>
            <person name="Zhang B."/>
            <person name="Ji P."/>
            <person name="Bell-Sakyi L."/>
            <person name="Cui X.M."/>
            <person name="Yuan T.T."/>
            <person name="Jiang B.G."/>
            <person name="Yang W.F."/>
            <person name="Lam T.T."/>
            <person name="Chang Q.C."/>
            <person name="Ding S.J."/>
            <person name="Wang X.J."/>
            <person name="Zhu J.G."/>
            <person name="Ruan X.D."/>
            <person name="Zhao L."/>
            <person name="Wei J.T."/>
            <person name="Ye R.Z."/>
            <person name="Que T.C."/>
            <person name="Du C.H."/>
            <person name="Zhou Y.H."/>
            <person name="Cheng J.X."/>
            <person name="Dai P.F."/>
            <person name="Guo W.B."/>
            <person name="Han X.H."/>
            <person name="Huang E.J."/>
            <person name="Li L.F."/>
            <person name="Wei W."/>
            <person name="Gao Y.C."/>
            <person name="Liu J.Z."/>
            <person name="Shao H.Z."/>
            <person name="Wang X."/>
            <person name="Wang C.C."/>
            <person name="Yang T.C."/>
            <person name="Huo Q.B."/>
            <person name="Li W."/>
            <person name="Chen H.Y."/>
            <person name="Chen S.E."/>
            <person name="Zhou L.G."/>
            <person name="Ni X.B."/>
            <person name="Tian J.H."/>
            <person name="Sheng Y."/>
            <person name="Liu T."/>
            <person name="Pan Y.S."/>
            <person name="Xia L.Y."/>
            <person name="Li J."/>
            <person name="Zhao F."/>
            <person name="Cao W.C."/>
        </authorList>
    </citation>
    <scope>NUCLEOTIDE SEQUENCE</scope>
    <source>
        <strain evidence="2">Rsan-2018</strain>
    </source>
</reference>
<sequence length="108" mass="11955">MKAYNDDKHYALVKKIVATSQTEQYGEREQLLQDISDLIREADYVPRTVPRKGNGVAPPKRNGVGPRRTAELSASTKPQKDKAMQIRDSAMSSIPVVEASDDAQKNGK</sequence>
<dbReference type="VEuPathDB" id="VectorBase:RSAN_056080"/>
<evidence type="ECO:0000313" key="3">
    <source>
        <dbReference type="Proteomes" id="UP000821837"/>
    </source>
</evidence>
<keyword evidence="3" id="KW-1185">Reference proteome</keyword>
<reference evidence="2" key="2">
    <citation type="submission" date="2021-09" db="EMBL/GenBank/DDBJ databases">
        <authorList>
            <person name="Jia N."/>
            <person name="Wang J."/>
            <person name="Shi W."/>
            <person name="Du L."/>
            <person name="Sun Y."/>
            <person name="Zhan W."/>
            <person name="Jiang J."/>
            <person name="Wang Q."/>
            <person name="Zhang B."/>
            <person name="Ji P."/>
            <person name="Sakyi L.B."/>
            <person name="Cui X."/>
            <person name="Yuan T."/>
            <person name="Jiang B."/>
            <person name="Yang W."/>
            <person name="Lam T.T.-Y."/>
            <person name="Chang Q."/>
            <person name="Ding S."/>
            <person name="Wang X."/>
            <person name="Zhu J."/>
            <person name="Ruan X."/>
            <person name="Zhao L."/>
            <person name="Wei J."/>
            <person name="Que T."/>
            <person name="Du C."/>
            <person name="Cheng J."/>
            <person name="Dai P."/>
            <person name="Han X."/>
            <person name="Huang E."/>
            <person name="Gao Y."/>
            <person name="Liu J."/>
            <person name="Shao H."/>
            <person name="Ye R."/>
            <person name="Li L."/>
            <person name="Wei W."/>
            <person name="Wang X."/>
            <person name="Wang C."/>
            <person name="Huo Q."/>
            <person name="Li W."/>
            <person name="Guo W."/>
            <person name="Chen H."/>
            <person name="Chen S."/>
            <person name="Zhou L."/>
            <person name="Zhou L."/>
            <person name="Ni X."/>
            <person name="Tian J."/>
            <person name="Zhou Y."/>
            <person name="Sheng Y."/>
            <person name="Liu T."/>
            <person name="Pan Y."/>
            <person name="Xia L."/>
            <person name="Li J."/>
            <person name="Zhao F."/>
            <person name="Cao W."/>
        </authorList>
    </citation>
    <scope>NUCLEOTIDE SEQUENCE</scope>
    <source>
        <strain evidence="2">Rsan-2018</strain>
        <tissue evidence="2">Larvae</tissue>
    </source>
</reference>
<protein>
    <submittedName>
        <fullName evidence="2">Uncharacterized protein</fullName>
    </submittedName>
</protein>
<organism evidence="2 3">
    <name type="scientific">Rhipicephalus sanguineus</name>
    <name type="common">Brown dog tick</name>
    <name type="synonym">Ixodes sanguineus</name>
    <dbReference type="NCBI Taxonomy" id="34632"/>
    <lineage>
        <taxon>Eukaryota</taxon>
        <taxon>Metazoa</taxon>
        <taxon>Ecdysozoa</taxon>
        <taxon>Arthropoda</taxon>
        <taxon>Chelicerata</taxon>
        <taxon>Arachnida</taxon>
        <taxon>Acari</taxon>
        <taxon>Parasitiformes</taxon>
        <taxon>Ixodida</taxon>
        <taxon>Ixodoidea</taxon>
        <taxon>Ixodidae</taxon>
        <taxon>Rhipicephalinae</taxon>
        <taxon>Rhipicephalus</taxon>
        <taxon>Rhipicephalus</taxon>
    </lineage>
</organism>
<feature type="region of interest" description="Disordered" evidence="1">
    <location>
        <begin position="46"/>
        <end position="108"/>
    </location>
</feature>